<dbReference type="RefSeq" id="WP_005320413.1">
    <property type="nucleotide sequence ID" value="NZ_CP011340.1"/>
</dbReference>
<organism evidence="1">
    <name type="scientific">Streptomyces pristinaespiralis</name>
    <dbReference type="NCBI Taxonomy" id="38300"/>
    <lineage>
        <taxon>Bacteria</taxon>
        <taxon>Bacillati</taxon>
        <taxon>Actinomycetota</taxon>
        <taxon>Actinomycetes</taxon>
        <taxon>Kitasatosporales</taxon>
        <taxon>Streptomycetaceae</taxon>
        <taxon>Streptomyces</taxon>
    </lineage>
</organism>
<name>A0A0M4DFN0_STRPR</name>
<gene>
    <name evidence="1" type="ORF">SPRI_6340</name>
</gene>
<dbReference type="PATRIC" id="fig|38300.4.peg.6629"/>
<dbReference type="STRING" id="38300.SPRI_6340"/>
<evidence type="ECO:0000313" key="1">
    <source>
        <dbReference type="EMBL" id="ALC24646.1"/>
    </source>
</evidence>
<evidence type="ECO:0000313" key="2">
    <source>
        <dbReference type="Proteomes" id="UP000060513"/>
    </source>
</evidence>
<dbReference type="Proteomes" id="UP000060513">
    <property type="component" value="Chromosome"/>
</dbReference>
<dbReference type="AlphaFoldDB" id="A0A0M4DFN0"/>
<sequence>MGKKRGDDDAMWPVGVGFVGGVLGLALGVWAAYEAFVGGTLPLIGYEMPYGSFVLGIVLGVVVSPVLFKLGFVALLLPSMLIEKLTRR</sequence>
<dbReference type="KEGG" id="spri:SPRI_6340"/>
<dbReference type="GeneID" id="97232609"/>
<proteinExistence type="predicted"/>
<accession>A0A0M4DFN0</accession>
<reference evidence="1 2" key="1">
    <citation type="submission" date="2015-08" db="EMBL/GenBank/DDBJ databases">
        <title>Genome sequence of the pristinamycin over-producing bacterium Streptomyces pristinaespiralis HCCB10218.</title>
        <authorList>
            <person name="Tian J."/>
            <person name="Yang J."/>
            <person name="Li L."/>
            <person name="Ruan L."/>
            <person name="Wei W."/>
            <person name="Zheng G."/>
            <person name="Wei Z."/>
            <person name="Yang S."/>
            <person name="Ge M."/>
            <person name="Jiang W."/>
            <person name="Lu Y."/>
        </authorList>
    </citation>
    <scope>NUCLEOTIDE SEQUENCE [LARGE SCALE GENOMIC DNA]</scope>
    <source>
        <strain evidence="1 2">HCCB 10218</strain>
    </source>
</reference>
<dbReference type="EMBL" id="CP011340">
    <property type="protein sequence ID" value="ALC24646.1"/>
    <property type="molecule type" value="Genomic_DNA"/>
</dbReference>
<protein>
    <submittedName>
        <fullName evidence="1">Uncharacterized protein</fullName>
    </submittedName>
</protein>